<dbReference type="Proteomes" id="UP000479710">
    <property type="component" value="Unassembled WGS sequence"/>
</dbReference>
<dbReference type="EMBL" id="SPHZ02000008">
    <property type="protein sequence ID" value="KAF0903769.1"/>
    <property type="molecule type" value="Genomic_DNA"/>
</dbReference>
<keyword evidence="3" id="KW-1185">Reference proteome</keyword>
<evidence type="ECO:0000313" key="3">
    <source>
        <dbReference type="Proteomes" id="UP000479710"/>
    </source>
</evidence>
<name>A0A6G1CUL3_9ORYZ</name>
<proteinExistence type="predicted"/>
<reference evidence="2 3" key="1">
    <citation type="submission" date="2019-11" db="EMBL/GenBank/DDBJ databases">
        <title>Whole genome sequence of Oryza granulata.</title>
        <authorList>
            <person name="Li W."/>
        </authorList>
    </citation>
    <scope>NUCLEOTIDE SEQUENCE [LARGE SCALE GENOMIC DNA]</scope>
    <source>
        <strain evidence="3">cv. Menghai</strain>
        <tissue evidence="2">Leaf</tissue>
    </source>
</reference>
<comment type="caution">
    <text evidence="2">The sequence shown here is derived from an EMBL/GenBank/DDBJ whole genome shotgun (WGS) entry which is preliminary data.</text>
</comment>
<gene>
    <name evidence="2" type="ORF">E2562_029877</name>
</gene>
<feature type="compositionally biased region" description="Basic and acidic residues" evidence="1">
    <location>
        <begin position="34"/>
        <end position="59"/>
    </location>
</feature>
<protein>
    <submittedName>
        <fullName evidence="2">Uncharacterized protein</fullName>
    </submittedName>
</protein>
<evidence type="ECO:0000313" key="2">
    <source>
        <dbReference type="EMBL" id="KAF0903769.1"/>
    </source>
</evidence>
<organism evidence="2 3">
    <name type="scientific">Oryza meyeriana var. granulata</name>
    <dbReference type="NCBI Taxonomy" id="110450"/>
    <lineage>
        <taxon>Eukaryota</taxon>
        <taxon>Viridiplantae</taxon>
        <taxon>Streptophyta</taxon>
        <taxon>Embryophyta</taxon>
        <taxon>Tracheophyta</taxon>
        <taxon>Spermatophyta</taxon>
        <taxon>Magnoliopsida</taxon>
        <taxon>Liliopsida</taxon>
        <taxon>Poales</taxon>
        <taxon>Poaceae</taxon>
        <taxon>BOP clade</taxon>
        <taxon>Oryzoideae</taxon>
        <taxon>Oryzeae</taxon>
        <taxon>Oryzinae</taxon>
        <taxon>Oryza</taxon>
        <taxon>Oryza meyeriana</taxon>
    </lineage>
</organism>
<evidence type="ECO:0000256" key="1">
    <source>
        <dbReference type="SAM" id="MobiDB-lite"/>
    </source>
</evidence>
<dbReference type="AlphaFoldDB" id="A0A6G1CUL3"/>
<accession>A0A6G1CUL3</accession>
<sequence length="59" mass="5951">MVATTVAAPAPMKKVEAVIDGDGEKGGSGCINGEDGKKADGKVTSSHDDVSNDLTGFDR</sequence>
<feature type="region of interest" description="Disordered" evidence="1">
    <location>
        <begin position="19"/>
        <end position="59"/>
    </location>
</feature>